<gene>
    <name evidence="4" type="primary">HP1A</name>
    <name evidence="4" type="ORF">SK128_014570</name>
</gene>
<organism evidence="4 5">
    <name type="scientific">Halocaridina rubra</name>
    <name type="common">Hawaiian red shrimp</name>
    <dbReference type="NCBI Taxonomy" id="373956"/>
    <lineage>
        <taxon>Eukaryota</taxon>
        <taxon>Metazoa</taxon>
        <taxon>Ecdysozoa</taxon>
        <taxon>Arthropoda</taxon>
        <taxon>Crustacea</taxon>
        <taxon>Multicrustacea</taxon>
        <taxon>Malacostraca</taxon>
        <taxon>Eumalacostraca</taxon>
        <taxon>Eucarida</taxon>
        <taxon>Decapoda</taxon>
        <taxon>Pleocyemata</taxon>
        <taxon>Caridea</taxon>
        <taxon>Atyoidea</taxon>
        <taxon>Atyidae</taxon>
        <taxon>Halocaridina</taxon>
    </lineage>
</organism>
<evidence type="ECO:0000259" key="3">
    <source>
        <dbReference type="PROSITE" id="PS50013"/>
    </source>
</evidence>
<dbReference type="InterPro" id="IPR016197">
    <property type="entry name" value="Chromo-like_dom_sf"/>
</dbReference>
<proteinExistence type="predicted"/>
<evidence type="ECO:0000313" key="5">
    <source>
        <dbReference type="Proteomes" id="UP001381693"/>
    </source>
</evidence>
<protein>
    <submittedName>
        <fullName evidence="4">Chromobox protein 5</fullName>
    </submittedName>
</protein>
<feature type="non-terminal residue" evidence="4">
    <location>
        <position position="75"/>
    </location>
</feature>
<comment type="caution">
    <text evidence="4">The sequence shown here is derived from an EMBL/GenBank/DDBJ whole genome shotgun (WGS) entry which is preliminary data.</text>
</comment>
<dbReference type="Pfam" id="PF00385">
    <property type="entry name" value="Chromo"/>
    <property type="match status" value="1"/>
</dbReference>
<dbReference type="InterPro" id="IPR000953">
    <property type="entry name" value="Chromo/chromo_shadow_dom"/>
</dbReference>
<keyword evidence="5" id="KW-1185">Reference proteome</keyword>
<dbReference type="GO" id="GO:0005694">
    <property type="term" value="C:chromosome"/>
    <property type="evidence" value="ECO:0007669"/>
    <property type="project" value="UniProtKB-ARBA"/>
</dbReference>
<sequence>MGSLSVLITGVAMNITLYNSQVESILDSRERKGKIEYLIAWKDWGPKYNTWEPEENLQGCPEILEKYTTQKEKEK</sequence>
<dbReference type="Proteomes" id="UP001381693">
    <property type="component" value="Unassembled WGS sequence"/>
</dbReference>
<comment type="subcellular location">
    <subcellularLocation>
        <location evidence="1">Nucleus</location>
    </subcellularLocation>
</comment>
<dbReference type="SMART" id="SM00298">
    <property type="entry name" value="CHROMO"/>
    <property type="match status" value="1"/>
</dbReference>
<feature type="domain" description="Chromo" evidence="3">
    <location>
        <begin position="20"/>
        <end position="75"/>
    </location>
</feature>
<keyword evidence="2" id="KW-0539">Nucleus</keyword>
<accession>A0AAN8W9P6</accession>
<dbReference type="InterPro" id="IPR023780">
    <property type="entry name" value="Chromo_domain"/>
</dbReference>
<dbReference type="SUPFAM" id="SSF54160">
    <property type="entry name" value="Chromo domain-like"/>
    <property type="match status" value="1"/>
</dbReference>
<dbReference type="AlphaFoldDB" id="A0AAN8W9P6"/>
<dbReference type="Gene3D" id="2.40.50.40">
    <property type="match status" value="1"/>
</dbReference>
<evidence type="ECO:0000313" key="4">
    <source>
        <dbReference type="EMBL" id="KAK7017114.1"/>
    </source>
</evidence>
<dbReference type="GO" id="GO:0005634">
    <property type="term" value="C:nucleus"/>
    <property type="evidence" value="ECO:0007669"/>
    <property type="project" value="UniProtKB-SubCell"/>
</dbReference>
<evidence type="ECO:0000256" key="1">
    <source>
        <dbReference type="ARBA" id="ARBA00004123"/>
    </source>
</evidence>
<reference evidence="4 5" key="1">
    <citation type="submission" date="2023-11" db="EMBL/GenBank/DDBJ databases">
        <title>Halocaridina rubra genome assembly.</title>
        <authorList>
            <person name="Smith C."/>
        </authorList>
    </citation>
    <scope>NUCLEOTIDE SEQUENCE [LARGE SCALE GENOMIC DNA]</scope>
    <source>
        <strain evidence="4">EP-1</strain>
        <tissue evidence="4">Whole</tissue>
    </source>
</reference>
<name>A0AAN8W9P6_HALRR</name>
<dbReference type="InterPro" id="IPR051219">
    <property type="entry name" value="Heterochromatin_chromo-domain"/>
</dbReference>
<dbReference type="PROSITE" id="PS50013">
    <property type="entry name" value="CHROMO_2"/>
    <property type="match status" value="1"/>
</dbReference>
<evidence type="ECO:0000256" key="2">
    <source>
        <dbReference type="ARBA" id="ARBA00023242"/>
    </source>
</evidence>
<dbReference type="CDD" id="cd00024">
    <property type="entry name" value="CD_CSD"/>
    <property type="match status" value="1"/>
</dbReference>
<dbReference type="PANTHER" id="PTHR22812">
    <property type="entry name" value="CHROMOBOX PROTEIN"/>
    <property type="match status" value="1"/>
</dbReference>
<dbReference type="EMBL" id="JAXCGZ010023095">
    <property type="protein sequence ID" value="KAK7017114.1"/>
    <property type="molecule type" value="Genomic_DNA"/>
</dbReference>